<dbReference type="Gene3D" id="3.40.50.1580">
    <property type="entry name" value="Nucleoside phosphorylase domain"/>
    <property type="match status" value="1"/>
</dbReference>
<dbReference type="GO" id="GO:0004850">
    <property type="term" value="F:uridine phosphorylase activity"/>
    <property type="evidence" value="ECO:0007669"/>
    <property type="project" value="TreeGrafter"/>
</dbReference>
<dbReference type="AlphaFoldDB" id="A0A8H7BIP9"/>
<evidence type="ECO:0000313" key="2">
    <source>
        <dbReference type="EMBL" id="KAF7724674.1"/>
    </source>
</evidence>
<evidence type="ECO:0000259" key="1">
    <source>
        <dbReference type="Pfam" id="PF01048"/>
    </source>
</evidence>
<sequence length="317" mass="34542">MKETLSNANFPRDGEGRVYHISVKRGEVANRILTVGDHVRAKAIAALLDSEEEAGHPTFTKLSQRGFLTITGRYKGVPVTIMAIGMGNCMMDFFVRETRAVTSGPIAIIRFGSCGSLTERGPPGAVVVPRGGYCIRRNIDYFAAKPVNRELNEPYLVSGVFNADPAITEILEKTIMDAIAPLEAEHSEIGPVLTGGLNADGCSFYSAQGRQDPTFRDENEQVIKKALAIHPDTDSLEMETSMLFHLAACAQDPEQPILAAGCMQVFADRVNNGFIKPEVVKLLEPTVGKGVLEALIRVELENTLDEKGTVWERAPKI</sequence>
<accession>A0A8H7BIP9</accession>
<dbReference type="Pfam" id="PF01048">
    <property type="entry name" value="PNP_UDP_1"/>
    <property type="match status" value="1"/>
</dbReference>
<dbReference type="InterPro" id="IPR000845">
    <property type="entry name" value="Nucleoside_phosphorylase_d"/>
</dbReference>
<dbReference type="InterPro" id="IPR035994">
    <property type="entry name" value="Nucleoside_phosphorylase_sf"/>
</dbReference>
<name>A0A8H7BIP9_9FUNG</name>
<evidence type="ECO:0000313" key="3">
    <source>
        <dbReference type="Proteomes" id="UP000605846"/>
    </source>
</evidence>
<dbReference type="GO" id="GO:0005829">
    <property type="term" value="C:cytosol"/>
    <property type="evidence" value="ECO:0007669"/>
    <property type="project" value="TreeGrafter"/>
</dbReference>
<feature type="domain" description="Nucleoside phosphorylase" evidence="1">
    <location>
        <begin position="32"/>
        <end position="251"/>
    </location>
</feature>
<dbReference type="GO" id="GO:0006218">
    <property type="term" value="P:uridine catabolic process"/>
    <property type="evidence" value="ECO:0007669"/>
    <property type="project" value="TreeGrafter"/>
</dbReference>
<dbReference type="PANTHER" id="PTHR43691">
    <property type="entry name" value="URIDINE PHOSPHORYLASE"/>
    <property type="match status" value="1"/>
</dbReference>
<proteinExistence type="predicted"/>
<dbReference type="EMBL" id="JABAYA010000114">
    <property type="protein sequence ID" value="KAF7724674.1"/>
    <property type="molecule type" value="Genomic_DNA"/>
</dbReference>
<dbReference type="Proteomes" id="UP000605846">
    <property type="component" value="Unassembled WGS sequence"/>
</dbReference>
<protein>
    <recommendedName>
        <fullName evidence="1">Nucleoside phosphorylase domain-containing protein</fullName>
    </recommendedName>
</protein>
<dbReference type="SUPFAM" id="SSF53167">
    <property type="entry name" value="Purine and uridine phosphorylases"/>
    <property type="match status" value="1"/>
</dbReference>
<comment type="caution">
    <text evidence="2">The sequence shown here is derived from an EMBL/GenBank/DDBJ whole genome shotgun (WGS) entry which is preliminary data.</text>
</comment>
<gene>
    <name evidence="2" type="ORF">EC973_000846</name>
</gene>
<keyword evidence="3" id="KW-1185">Reference proteome</keyword>
<dbReference type="OrthoDB" id="416752at2759"/>
<dbReference type="CDD" id="cd17769">
    <property type="entry name" value="NP_TgUP-like"/>
    <property type="match status" value="1"/>
</dbReference>
<organism evidence="2 3">
    <name type="scientific">Apophysomyces ossiformis</name>
    <dbReference type="NCBI Taxonomy" id="679940"/>
    <lineage>
        <taxon>Eukaryota</taxon>
        <taxon>Fungi</taxon>
        <taxon>Fungi incertae sedis</taxon>
        <taxon>Mucoromycota</taxon>
        <taxon>Mucoromycotina</taxon>
        <taxon>Mucoromycetes</taxon>
        <taxon>Mucorales</taxon>
        <taxon>Mucorineae</taxon>
        <taxon>Mucoraceae</taxon>
        <taxon>Apophysomyces</taxon>
    </lineage>
</organism>
<dbReference type="PANTHER" id="PTHR43691:SF14">
    <property type="entry name" value="URIDINE PHOSPHORYLASE"/>
    <property type="match status" value="1"/>
</dbReference>
<reference evidence="2" key="1">
    <citation type="submission" date="2020-01" db="EMBL/GenBank/DDBJ databases">
        <title>Genome Sequencing of Three Apophysomyces-Like Fungal Strains Confirms a Novel Fungal Genus in the Mucoromycota with divergent Burkholderia-like Endosymbiotic Bacteria.</title>
        <authorList>
            <person name="Stajich J.E."/>
            <person name="Macias A.M."/>
            <person name="Carter-House D."/>
            <person name="Lovett B."/>
            <person name="Kasson L.R."/>
            <person name="Berry K."/>
            <person name="Grigoriev I."/>
            <person name="Chang Y."/>
            <person name="Spatafora J."/>
            <person name="Kasson M.T."/>
        </authorList>
    </citation>
    <scope>NUCLEOTIDE SEQUENCE</scope>
    <source>
        <strain evidence="2">NRRL A-21654</strain>
    </source>
</reference>